<evidence type="ECO:0000256" key="3">
    <source>
        <dbReference type="SAM" id="MobiDB-lite"/>
    </source>
</evidence>
<name>A0A852V8Q7_9ACTN</name>
<dbReference type="Gene3D" id="2.60.40.790">
    <property type="match status" value="1"/>
</dbReference>
<dbReference type="Proteomes" id="UP000576393">
    <property type="component" value="Unassembled WGS sequence"/>
</dbReference>
<feature type="compositionally biased region" description="Low complexity" evidence="3">
    <location>
        <begin position="139"/>
        <end position="151"/>
    </location>
</feature>
<feature type="domain" description="SHSP" evidence="4">
    <location>
        <begin position="24"/>
        <end position="135"/>
    </location>
</feature>
<sequence length="151" mass="17155">MSMLMRQERGLFPELLDLLDAPLAATRTQGQGIRFEDYMHGDRYVLRAELPGIEPEDIEIDVSNGVLTVHAERRIEEKERHRTEFRYGSFTRSIVLPPTADEKDVEAVYDKGVLEISLKLAAPEEKSRRIPVHAKKAVQAKAQTGKQTGKR</sequence>
<comment type="similarity">
    <text evidence="1 2">Belongs to the small heat shock protein (HSP20) family.</text>
</comment>
<dbReference type="RefSeq" id="WP_179828622.1">
    <property type="nucleotide sequence ID" value="NZ_JACCCO010000003.1"/>
</dbReference>
<keyword evidence="6" id="KW-1185">Reference proteome</keyword>
<gene>
    <name evidence="5" type="ORF">HDA43_006713</name>
</gene>
<dbReference type="AlphaFoldDB" id="A0A852V8Q7"/>
<dbReference type="Pfam" id="PF00011">
    <property type="entry name" value="HSP20"/>
    <property type="match status" value="1"/>
</dbReference>
<evidence type="ECO:0000313" key="5">
    <source>
        <dbReference type="EMBL" id="NYF44486.1"/>
    </source>
</evidence>
<evidence type="ECO:0000256" key="1">
    <source>
        <dbReference type="PROSITE-ProRule" id="PRU00285"/>
    </source>
</evidence>
<proteinExistence type="inferred from homology"/>
<evidence type="ECO:0000259" key="4">
    <source>
        <dbReference type="PROSITE" id="PS01031"/>
    </source>
</evidence>
<protein>
    <submittedName>
        <fullName evidence="5">HSP20 family molecular chaperone IbpA</fullName>
    </submittedName>
</protein>
<dbReference type="InterPro" id="IPR008978">
    <property type="entry name" value="HSP20-like_chaperone"/>
</dbReference>
<dbReference type="InterPro" id="IPR002068">
    <property type="entry name" value="A-crystallin/Hsp20_dom"/>
</dbReference>
<dbReference type="PANTHER" id="PTHR11527">
    <property type="entry name" value="HEAT-SHOCK PROTEIN 20 FAMILY MEMBER"/>
    <property type="match status" value="1"/>
</dbReference>
<comment type="caution">
    <text evidence="5">The sequence shown here is derived from an EMBL/GenBank/DDBJ whole genome shotgun (WGS) entry which is preliminary data.</text>
</comment>
<dbReference type="InterPro" id="IPR031107">
    <property type="entry name" value="Small_HSP"/>
</dbReference>
<dbReference type="EMBL" id="JACCCO010000003">
    <property type="protein sequence ID" value="NYF44486.1"/>
    <property type="molecule type" value="Genomic_DNA"/>
</dbReference>
<organism evidence="5 6">
    <name type="scientific">Streptosporangium sandarakinum</name>
    <dbReference type="NCBI Taxonomy" id="1260955"/>
    <lineage>
        <taxon>Bacteria</taxon>
        <taxon>Bacillati</taxon>
        <taxon>Actinomycetota</taxon>
        <taxon>Actinomycetes</taxon>
        <taxon>Streptosporangiales</taxon>
        <taxon>Streptosporangiaceae</taxon>
        <taxon>Streptosporangium</taxon>
    </lineage>
</organism>
<evidence type="ECO:0000313" key="6">
    <source>
        <dbReference type="Proteomes" id="UP000576393"/>
    </source>
</evidence>
<reference evidence="5 6" key="1">
    <citation type="submission" date="2020-07" db="EMBL/GenBank/DDBJ databases">
        <title>Sequencing the genomes of 1000 actinobacteria strains.</title>
        <authorList>
            <person name="Klenk H.-P."/>
        </authorList>
    </citation>
    <scope>NUCLEOTIDE SEQUENCE [LARGE SCALE GENOMIC DNA]</scope>
    <source>
        <strain evidence="5 6">DSM 45763</strain>
    </source>
</reference>
<feature type="region of interest" description="Disordered" evidence="3">
    <location>
        <begin position="130"/>
        <end position="151"/>
    </location>
</feature>
<accession>A0A852V8Q7</accession>
<evidence type="ECO:0000256" key="2">
    <source>
        <dbReference type="RuleBase" id="RU003616"/>
    </source>
</evidence>
<dbReference type="CDD" id="cd06464">
    <property type="entry name" value="ACD_sHsps-like"/>
    <property type="match status" value="1"/>
</dbReference>
<dbReference type="PROSITE" id="PS01031">
    <property type="entry name" value="SHSP"/>
    <property type="match status" value="1"/>
</dbReference>
<dbReference type="SUPFAM" id="SSF49764">
    <property type="entry name" value="HSP20-like chaperones"/>
    <property type="match status" value="1"/>
</dbReference>